<dbReference type="AlphaFoldDB" id="A0A0V0GXE3"/>
<sequence length="92" mass="10969">MLGCLETRVKQLKSQRILNKVGNGWNSKCNYPEAVNGRIWLLWRSKAQVQLWKQMKYLFIAMWRTNMDLSKPMSQLSMPRIQLLKEFRCGLH</sequence>
<reference evidence="1" key="1">
    <citation type="submission" date="2015-12" db="EMBL/GenBank/DDBJ databases">
        <title>Gene expression during late stages of embryo sac development: a critical building block for successful pollen-pistil interactions.</title>
        <authorList>
            <person name="Liu Y."/>
            <person name="Joly V."/>
            <person name="Sabar M."/>
            <person name="Matton D.P."/>
        </authorList>
    </citation>
    <scope>NUCLEOTIDE SEQUENCE</scope>
</reference>
<accession>A0A0V0GXE3</accession>
<protein>
    <submittedName>
        <fullName evidence="1">Putative ovule protein</fullName>
    </submittedName>
</protein>
<dbReference type="EMBL" id="GEDG01029059">
    <property type="protein sequence ID" value="JAP12785.1"/>
    <property type="molecule type" value="Transcribed_RNA"/>
</dbReference>
<organism evidence="1">
    <name type="scientific">Solanum chacoense</name>
    <name type="common">Chaco potato</name>
    <dbReference type="NCBI Taxonomy" id="4108"/>
    <lineage>
        <taxon>Eukaryota</taxon>
        <taxon>Viridiplantae</taxon>
        <taxon>Streptophyta</taxon>
        <taxon>Embryophyta</taxon>
        <taxon>Tracheophyta</taxon>
        <taxon>Spermatophyta</taxon>
        <taxon>Magnoliopsida</taxon>
        <taxon>eudicotyledons</taxon>
        <taxon>Gunneridae</taxon>
        <taxon>Pentapetalae</taxon>
        <taxon>asterids</taxon>
        <taxon>lamiids</taxon>
        <taxon>Solanales</taxon>
        <taxon>Solanaceae</taxon>
        <taxon>Solanoideae</taxon>
        <taxon>Solaneae</taxon>
        <taxon>Solanum</taxon>
    </lineage>
</organism>
<name>A0A0V0GXE3_SOLCH</name>
<evidence type="ECO:0000313" key="1">
    <source>
        <dbReference type="EMBL" id="JAP12785.1"/>
    </source>
</evidence>
<proteinExistence type="predicted"/>